<dbReference type="PANTHER" id="PTHR42794:SF1">
    <property type="entry name" value="HEMIN IMPORT ATP-BINDING PROTEIN HMUV"/>
    <property type="match status" value="1"/>
</dbReference>
<name>A0A0H3HYC0_PECPM</name>
<evidence type="ECO:0000256" key="2">
    <source>
        <dbReference type="ARBA" id="ARBA00022741"/>
    </source>
</evidence>
<dbReference type="EMBL" id="CP003415">
    <property type="protein sequence ID" value="AFI88329.1"/>
    <property type="molecule type" value="Genomic_DNA"/>
</dbReference>
<dbReference type="Proteomes" id="UP000008044">
    <property type="component" value="Chromosome"/>
</dbReference>
<dbReference type="Pfam" id="PF00005">
    <property type="entry name" value="ABC_tran"/>
    <property type="match status" value="1"/>
</dbReference>
<evidence type="ECO:0000313" key="7">
    <source>
        <dbReference type="EMBL" id="AFI88329.1"/>
    </source>
</evidence>
<dbReference type="InterPro" id="IPR017871">
    <property type="entry name" value="ABC_transporter-like_CS"/>
</dbReference>
<dbReference type="eggNOG" id="COG1120">
    <property type="taxonomic scope" value="Bacteria"/>
</dbReference>
<dbReference type="GO" id="GO:0016887">
    <property type="term" value="F:ATP hydrolysis activity"/>
    <property type="evidence" value="ECO:0007669"/>
    <property type="project" value="InterPro"/>
</dbReference>
<proteinExistence type="predicted"/>
<gene>
    <name evidence="7" type="ordered locus">W5S_0190</name>
</gene>
<evidence type="ECO:0000256" key="5">
    <source>
        <dbReference type="ARBA" id="ARBA00037066"/>
    </source>
</evidence>
<keyword evidence="4" id="KW-1278">Translocase</keyword>
<dbReference type="KEGG" id="pec:W5S_0190"/>
<comment type="function">
    <text evidence="5">Part of the ABC transporter complex HmuTUV involved in hemin import. Responsible for energy coupling to the transport system.</text>
</comment>
<dbReference type="AlphaFoldDB" id="A0A0H3HYC0"/>
<keyword evidence="2" id="KW-0547">Nucleotide-binding</keyword>
<dbReference type="PROSITE" id="PS00211">
    <property type="entry name" value="ABC_TRANSPORTER_1"/>
    <property type="match status" value="1"/>
</dbReference>
<keyword evidence="3 7" id="KW-0067">ATP-binding</keyword>
<protein>
    <submittedName>
        <fullName evidence="7">Iron chelate uptake ABC transporter, FeCT family, ATP-binding protein</fullName>
    </submittedName>
</protein>
<dbReference type="PANTHER" id="PTHR42794">
    <property type="entry name" value="HEMIN IMPORT ATP-BINDING PROTEIN HMUV"/>
    <property type="match status" value="1"/>
</dbReference>
<dbReference type="STRING" id="1905730.W5S_0190"/>
<evidence type="ECO:0000256" key="1">
    <source>
        <dbReference type="ARBA" id="ARBA00022448"/>
    </source>
</evidence>
<dbReference type="InterPro" id="IPR027417">
    <property type="entry name" value="P-loop_NTPase"/>
</dbReference>
<dbReference type="InterPro" id="IPR003439">
    <property type="entry name" value="ABC_transporter-like_ATP-bd"/>
</dbReference>
<keyword evidence="1" id="KW-0813">Transport</keyword>
<accession>A0A0H3HYC0</accession>
<dbReference type="SUPFAM" id="SSF52540">
    <property type="entry name" value="P-loop containing nucleoside triphosphate hydrolases"/>
    <property type="match status" value="1"/>
</dbReference>
<dbReference type="HOGENOM" id="CLU_000604_1_11_6"/>
<sequence length="270" mass="29556">MICRIMTEPLSNSPVLLQLHHVSVADANRAPRLSDISLSMRAGERLALVGPNGSGKSTLLRVLTSELNATAGYVHLNGQPLNTLSRHERAKRIAILAQNDAPDLRLRVAEFVALGRIPHHGFSTPAHDRQLIEEALDDTGLLPLRHRLLGTLSGGERQRAALARAFVQTPQLLLLDEPTNHLDPLARAQLLSLVRKRGISTLAVLHDLPLITPFADRVAVLQQGTLLRWGTPTHALHPDCVKSVFGMESFTVPHPLNGSPIRIFEAPELH</sequence>
<dbReference type="GO" id="GO:0005524">
    <property type="term" value="F:ATP binding"/>
    <property type="evidence" value="ECO:0007669"/>
    <property type="project" value="UniProtKB-KW"/>
</dbReference>
<feature type="domain" description="ABC transporter" evidence="6">
    <location>
        <begin position="17"/>
        <end position="248"/>
    </location>
</feature>
<dbReference type="Gene3D" id="3.40.50.300">
    <property type="entry name" value="P-loop containing nucleotide triphosphate hydrolases"/>
    <property type="match status" value="1"/>
</dbReference>
<evidence type="ECO:0000256" key="4">
    <source>
        <dbReference type="ARBA" id="ARBA00022967"/>
    </source>
</evidence>
<dbReference type="PROSITE" id="PS50893">
    <property type="entry name" value="ABC_TRANSPORTER_2"/>
    <property type="match status" value="1"/>
</dbReference>
<dbReference type="InterPro" id="IPR003593">
    <property type="entry name" value="AAA+_ATPase"/>
</dbReference>
<evidence type="ECO:0000313" key="8">
    <source>
        <dbReference type="Proteomes" id="UP000008044"/>
    </source>
</evidence>
<reference evidence="7 8" key="1">
    <citation type="journal article" date="2012" name="J. Bacteriol.">
        <title>Genome sequence of Pectobacterium sp. strain SCC3193.</title>
        <authorList>
            <person name="Koskinen J.P."/>
            <person name="Laine P."/>
            <person name="Niemi O."/>
            <person name="Nykyri J."/>
            <person name="Harjunpaa H."/>
            <person name="Auvinen P."/>
            <person name="Paulin L."/>
            <person name="Pirhonen M."/>
            <person name="Palva T."/>
            <person name="Holm L."/>
        </authorList>
    </citation>
    <scope>NUCLEOTIDE SEQUENCE [LARGE SCALE GENOMIC DNA]</scope>
    <source>
        <strain evidence="7 8">SCC3193</strain>
    </source>
</reference>
<dbReference type="SMART" id="SM00382">
    <property type="entry name" value="AAA"/>
    <property type="match status" value="1"/>
</dbReference>
<organism evidence="7 8">
    <name type="scientific">Pectobacterium parmentieri</name>
    <dbReference type="NCBI Taxonomy" id="1905730"/>
    <lineage>
        <taxon>Bacteria</taxon>
        <taxon>Pseudomonadati</taxon>
        <taxon>Pseudomonadota</taxon>
        <taxon>Gammaproteobacteria</taxon>
        <taxon>Enterobacterales</taxon>
        <taxon>Pectobacteriaceae</taxon>
        <taxon>Pectobacterium</taxon>
    </lineage>
</organism>
<evidence type="ECO:0000256" key="3">
    <source>
        <dbReference type="ARBA" id="ARBA00022840"/>
    </source>
</evidence>
<evidence type="ECO:0000259" key="6">
    <source>
        <dbReference type="PROSITE" id="PS50893"/>
    </source>
</evidence>
<dbReference type="PATRIC" id="fig|1166016.3.peg.200"/>